<proteinExistence type="inferred from homology"/>
<dbReference type="InterPro" id="IPR000531">
    <property type="entry name" value="Beta-barrel_TonB"/>
</dbReference>
<keyword evidence="3 8" id="KW-1134">Transmembrane beta strand</keyword>
<keyword evidence="5 9" id="KW-0798">TonB box</keyword>
<keyword evidence="6 8" id="KW-0472">Membrane</keyword>
<comment type="subcellular location">
    <subcellularLocation>
        <location evidence="1 8">Cell outer membrane</location>
        <topology evidence="1 8">Multi-pass membrane protein</topology>
    </subcellularLocation>
</comment>
<dbReference type="InterPro" id="IPR037066">
    <property type="entry name" value="Plug_dom_sf"/>
</dbReference>
<sequence>MTKHSAIKKGVIAAIAMMNATPLMVQAQEAASEGAEVEAITVTGSRIQRAEYTTNSPISVVDDSEIKFQGATSIESVLNKMPQFTADANENVSNGSDGTSQINLRNLGSNRVLTLVNGQRMLPTMGMDVNFIPSALVERVDVVTGGASAVYGSDAISGVVNFILKDDLNGIIFDIQGSGYQHNNDDSATRDLVTSYGYEVPDSSVWDGEKYDFNFAAGTDFVDGKGNITFYAGYRRTEPVLQSERDYSACAISANSTLDGYACGGSGNNPWGRFSVLSGPMTGGSYNNVKDGSKEWDTYGDEYLYNYNPLNYIQRVDRRYTAGMMTHYAVTDTDEVYGSFMFMDDQSFSQIAPSALWFGDDYAINCDNPLMSSQQAAALCGTSAGTSEIIDAYVGYRLDGENARPRRDNLRHTDYRFSLGMRGDINDGITYDVSYLRTTALYQETFMNDVNPERAARALLATDVNGVATCNSVIDGSDSACVPIDVFAYSGISDEAFDYILTSNSTESTQTLDVLSAFSQIDLDYYDISLPWAMTGPAMVVGYEHRKEVLDFEADAIAESYGTEDAYGVIEVDEVYTEIDIPLVEDASWAKYLGINAGLRYSEYTNSDDEGNESEYDATTYKFELSYSPNDDLRFRASFNHAIRAPNVSELFSSQGLGNYSGTDPCSGANPTATFEQCARTGVTEAQYGNIIECPAETCVQQYGGNPNLRPEEADTYTVGIVITPEAVENLSVSLDYYNIKVEDYIGSIDPNLIINQCIATGNSYYCDLFNRSRAGTLFGTDGYVTSTTLNTGYLQTSGVDINANYTYEMGEYGSLGMQLVGTYLNEMVTEPQPGLGTYDCKGLYGPSCGQPVPEWRHNARATWMMPWMDAQVSLLWRYMDSVKLSLNESNEFLTGTNYEINAEIGSYSYFDLAGSIPVGDHLVFRGGINNLLDRDPPIIVSNVLSSFGNGNTFPGMYDPLGRSIYIGLTASF</sequence>
<feature type="domain" description="TonB-dependent receptor-like beta-barrel" evidence="11">
    <location>
        <begin position="397"/>
        <end position="932"/>
    </location>
</feature>
<dbReference type="PROSITE" id="PS52016">
    <property type="entry name" value="TONB_DEPENDENT_REC_3"/>
    <property type="match status" value="1"/>
</dbReference>
<comment type="similarity">
    <text evidence="8 9">Belongs to the TonB-dependent receptor family.</text>
</comment>
<evidence type="ECO:0000256" key="3">
    <source>
        <dbReference type="ARBA" id="ARBA00022452"/>
    </source>
</evidence>
<evidence type="ECO:0000256" key="4">
    <source>
        <dbReference type="ARBA" id="ARBA00022692"/>
    </source>
</evidence>
<dbReference type="PANTHER" id="PTHR47234:SF2">
    <property type="entry name" value="TONB-DEPENDENT RECEPTOR"/>
    <property type="match status" value="1"/>
</dbReference>
<evidence type="ECO:0000259" key="11">
    <source>
        <dbReference type="Pfam" id="PF00593"/>
    </source>
</evidence>
<evidence type="ECO:0000256" key="5">
    <source>
        <dbReference type="ARBA" id="ARBA00023077"/>
    </source>
</evidence>
<protein>
    <submittedName>
        <fullName evidence="13">TonB-dependent receptor</fullName>
    </submittedName>
</protein>
<keyword evidence="13" id="KW-0675">Receptor</keyword>
<comment type="caution">
    <text evidence="13">The sequence shown here is derived from an EMBL/GenBank/DDBJ whole genome shotgun (WGS) entry which is preliminary data.</text>
</comment>
<dbReference type="InterPro" id="IPR036942">
    <property type="entry name" value="Beta-barrel_TonB_sf"/>
</dbReference>
<dbReference type="PANTHER" id="PTHR47234">
    <property type="match status" value="1"/>
</dbReference>
<reference evidence="13 14" key="1">
    <citation type="submission" date="2016-08" db="EMBL/GenBank/DDBJ databases">
        <authorList>
            <person name="Seilhamer J.J."/>
        </authorList>
    </citation>
    <scope>NUCLEOTIDE SEQUENCE [LARGE SCALE GENOMIC DNA]</scope>
    <source>
        <strain evidence="13 14">KCTC 42603</strain>
    </source>
</reference>
<accession>A0A1E7Z9M7</accession>
<dbReference type="Pfam" id="PF07715">
    <property type="entry name" value="Plug"/>
    <property type="match status" value="1"/>
</dbReference>
<evidence type="ECO:0000256" key="10">
    <source>
        <dbReference type="SAM" id="SignalP"/>
    </source>
</evidence>
<evidence type="ECO:0000256" key="6">
    <source>
        <dbReference type="ARBA" id="ARBA00023136"/>
    </source>
</evidence>
<dbReference type="STRING" id="1656094.BFC18_13715"/>
<dbReference type="Proteomes" id="UP000175691">
    <property type="component" value="Unassembled WGS sequence"/>
</dbReference>
<feature type="signal peptide" evidence="10">
    <location>
        <begin position="1"/>
        <end position="27"/>
    </location>
</feature>
<dbReference type="EMBL" id="MDHN01000029">
    <property type="protein sequence ID" value="OFC70236.1"/>
    <property type="molecule type" value="Genomic_DNA"/>
</dbReference>
<keyword evidence="4 8" id="KW-0812">Transmembrane</keyword>
<evidence type="ECO:0000313" key="14">
    <source>
        <dbReference type="Proteomes" id="UP000175691"/>
    </source>
</evidence>
<evidence type="ECO:0000256" key="2">
    <source>
        <dbReference type="ARBA" id="ARBA00022448"/>
    </source>
</evidence>
<keyword evidence="14" id="KW-1185">Reference proteome</keyword>
<dbReference type="SUPFAM" id="SSF56935">
    <property type="entry name" value="Porins"/>
    <property type="match status" value="1"/>
</dbReference>
<name>A0A1E7Z9M7_9ALTE</name>
<keyword evidence="2 8" id="KW-0813">Transport</keyword>
<evidence type="ECO:0000256" key="9">
    <source>
        <dbReference type="RuleBase" id="RU003357"/>
    </source>
</evidence>
<dbReference type="Pfam" id="PF00593">
    <property type="entry name" value="TonB_dep_Rec_b-barrel"/>
    <property type="match status" value="1"/>
</dbReference>
<keyword evidence="10" id="KW-0732">Signal</keyword>
<dbReference type="AlphaFoldDB" id="A0A1E7Z9M7"/>
<dbReference type="RefSeq" id="WP_070125879.1">
    <property type="nucleotide sequence ID" value="NZ_MDHN01000029.1"/>
</dbReference>
<gene>
    <name evidence="13" type="ORF">BFC18_13715</name>
</gene>
<dbReference type="InterPro" id="IPR039426">
    <property type="entry name" value="TonB-dep_rcpt-like"/>
</dbReference>
<feature type="domain" description="TonB-dependent receptor plug" evidence="12">
    <location>
        <begin position="53"/>
        <end position="159"/>
    </location>
</feature>
<feature type="chain" id="PRO_5009209596" evidence="10">
    <location>
        <begin position="28"/>
        <end position="973"/>
    </location>
</feature>
<dbReference type="Gene3D" id="2.170.130.10">
    <property type="entry name" value="TonB-dependent receptor, plug domain"/>
    <property type="match status" value="1"/>
</dbReference>
<dbReference type="OrthoDB" id="176248at2"/>
<evidence type="ECO:0000256" key="8">
    <source>
        <dbReference type="PROSITE-ProRule" id="PRU01360"/>
    </source>
</evidence>
<dbReference type="Gene3D" id="2.40.170.20">
    <property type="entry name" value="TonB-dependent receptor, beta-barrel domain"/>
    <property type="match status" value="1"/>
</dbReference>
<dbReference type="GO" id="GO:0009279">
    <property type="term" value="C:cell outer membrane"/>
    <property type="evidence" value="ECO:0007669"/>
    <property type="project" value="UniProtKB-SubCell"/>
</dbReference>
<dbReference type="InterPro" id="IPR012910">
    <property type="entry name" value="Plug_dom"/>
</dbReference>
<evidence type="ECO:0000259" key="12">
    <source>
        <dbReference type="Pfam" id="PF07715"/>
    </source>
</evidence>
<evidence type="ECO:0000256" key="7">
    <source>
        <dbReference type="ARBA" id="ARBA00023237"/>
    </source>
</evidence>
<evidence type="ECO:0000256" key="1">
    <source>
        <dbReference type="ARBA" id="ARBA00004571"/>
    </source>
</evidence>
<evidence type="ECO:0000313" key="13">
    <source>
        <dbReference type="EMBL" id="OFC70236.1"/>
    </source>
</evidence>
<organism evidence="13 14">
    <name type="scientific">Alteromonas confluentis</name>
    <dbReference type="NCBI Taxonomy" id="1656094"/>
    <lineage>
        <taxon>Bacteria</taxon>
        <taxon>Pseudomonadati</taxon>
        <taxon>Pseudomonadota</taxon>
        <taxon>Gammaproteobacteria</taxon>
        <taxon>Alteromonadales</taxon>
        <taxon>Alteromonadaceae</taxon>
        <taxon>Alteromonas/Salinimonas group</taxon>
        <taxon>Alteromonas</taxon>
    </lineage>
</organism>
<keyword evidence="7 8" id="KW-0998">Cell outer membrane</keyword>